<gene>
    <name evidence="1" type="ORF">IFM89_019161</name>
</gene>
<reference evidence="1 2" key="1">
    <citation type="submission" date="2020-10" db="EMBL/GenBank/DDBJ databases">
        <title>The Coptis chinensis genome and diversification of protoberbering-type alkaloids.</title>
        <authorList>
            <person name="Wang B."/>
            <person name="Shu S."/>
            <person name="Song C."/>
            <person name="Liu Y."/>
        </authorList>
    </citation>
    <scope>NUCLEOTIDE SEQUENCE [LARGE SCALE GENOMIC DNA]</scope>
    <source>
        <strain evidence="1">HL-2020</strain>
        <tissue evidence="1">Leaf</tissue>
    </source>
</reference>
<name>A0A835GX03_9MAGN</name>
<proteinExistence type="predicted"/>
<dbReference type="Proteomes" id="UP000631114">
    <property type="component" value="Unassembled WGS sequence"/>
</dbReference>
<sequence>MGLDSKKYHDVASGLLMLDPLPSLSYAHGKVLSVERHQSVTAAQDSRNDVVGFVIDGVAQSRAQGSVDVRLCSHCGRKGHEKDKCFQLIGWPEWAGNGGRSGGRLSGRGGRRNYGHGGGHGQGGFAATMDNDVGGAGVSGDGVVDMGGAPLGSMASASAGHGSVVIYRDGLMAPPSLSTVMVGE</sequence>
<dbReference type="OrthoDB" id="5544992at2759"/>
<keyword evidence="2" id="KW-1185">Reference proteome</keyword>
<protein>
    <recommendedName>
        <fullName evidence="3">CCHC-type domain-containing protein</fullName>
    </recommendedName>
</protein>
<organism evidence="1 2">
    <name type="scientific">Coptis chinensis</name>
    <dbReference type="NCBI Taxonomy" id="261450"/>
    <lineage>
        <taxon>Eukaryota</taxon>
        <taxon>Viridiplantae</taxon>
        <taxon>Streptophyta</taxon>
        <taxon>Embryophyta</taxon>
        <taxon>Tracheophyta</taxon>
        <taxon>Spermatophyta</taxon>
        <taxon>Magnoliopsida</taxon>
        <taxon>Ranunculales</taxon>
        <taxon>Ranunculaceae</taxon>
        <taxon>Coptidoideae</taxon>
        <taxon>Coptis</taxon>
    </lineage>
</organism>
<dbReference type="EMBL" id="JADFTS010000009">
    <property type="protein sequence ID" value="KAF9589111.1"/>
    <property type="molecule type" value="Genomic_DNA"/>
</dbReference>
<dbReference type="AlphaFoldDB" id="A0A835GX03"/>
<feature type="non-terminal residue" evidence="1">
    <location>
        <position position="1"/>
    </location>
</feature>
<dbReference type="PANTHER" id="PTHR34222:SF28">
    <property type="entry name" value="CCHC-TYPE DOMAIN-CONTAINING PROTEIN"/>
    <property type="match status" value="1"/>
</dbReference>
<evidence type="ECO:0000313" key="2">
    <source>
        <dbReference type="Proteomes" id="UP000631114"/>
    </source>
</evidence>
<evidence type="ECO:0008006" key="3">
    <source>
        <dbReference type="Google" id="ProtNLM"/>
    </source>
</evidence>
<accession>A0A835GX03</accession>
<comment type="caution">
    <text evidence="1">The sequence shown here is derived from an EMBL/GenBank/DDBJ whole genome shotgun (WGS) entry which is preliminary data.</text>
</comment>
<dbReference type="PANTHER" id="PTHR34222">
    <property type="entry name" value="GAG_PRE-INTEGRS DOMAIN-CONTAINING PROTEIN"/>
    <property type="match status" value="1"/>
</dbReference>
<evidence type="ECO:0000313" key="1">
    <source>
        <dbReference type="EMBL" id="KAF9589111.1"/>
    </source>
</evidence>